<dbReference type="EMBL" id="KI397142">
    <property type="protein sequence ID" value="ERM96465.1"/>
    <property type="molecule type" value="Genomic_DNA"/>
</dbReference>
<keyword evidence="3" id="KW-1185">Reference proteome</keyword>
<evidence type="ECO:0000256" key="1">
    <source>
        <dbReference type="SAM" id="MobiDB-lite"/>
    </source>
</evidence>
<name>W1NMG5_AMBTC</name>
<evidence type="ECO:0000313" key="3">
    <source>
        <dbReference type="Proteomes" id="UP000017836"/>
    </source>
</evidence>
<dbReference type="Gramene" id="ERM96465">
    <property type="protein sequence ID" value="ERM96465"/>
    <property type="gene ID" value="AMTR_s00001p00256820"/>
</dbReference>
<protein>
    <submittedName>
        <fullName evidence="2">Uncharacterized protein</fullName>
    </submittedName>
</protein>
<feature type="compositionally biased region" description="Polar residues" evidence="1">
    <location>
        <begin position="35"/>
        <end position="51"/>
    </location>
</feature>
<dbReference type="Proteomes" id="UP000017836">
    <property type="component" value="Unassembled WGS sequence"/>
</dbReference>
<sequence length="169" mass="19262">MADTRMKFFFPHNLLVLLSRPSPQIKQTQRKVNECSASSQSSPQGQFPKTVTDSEKTPGIRLMIDELEDFAMGKPQTSADEQTDAISSEEDAETSSAAAAQEREERERHERFEREREEPEREEKERETTRIETEKARLVEREAVERVAADNNLEAFFGTGVTNTSYSDS</sequence>
<reference evidence="3" key="1">
    <citation type="journal article" date="2013" name="Science">
        <title>The Amborella genome and the evolution of flowering plants.</title>
        <authorList>
            <consortium name="Amborella Genome Project"/>
        </authorList>
    </citation>
    <scope>NUCLEOTIDE SEQUENCE [LARGE SCALE GENOMIC DNA]</scope>
</reference>
<feature type="compositionally biased region" description="Basic and acidic residues" evidence="1">
    <location>
        <begin position="101"/>
        <end position="132"/>
    </location>
</feature>
<organism evidence="2 3">
    <name type="scientific">Amborella trichopoda</name>
    <dbReference type="NCBI Taxonomy" id="13333"/>
    <lineage>
        <taxon>Eukaryota</taxon>
        <taxon>Viridiplantae</taxon>
        <taxon>Streptophyta</taxon>
        <taxon>Embryophyta</taxon>
        <taxon>Tracheophyta</taxon>
        <taxon>Spermatophyta</taxon>
        <taxon>Magnoliopsida</taxon>
        <taxon>Amborellales</taxon>
        <taxon>Amborellaceae</taxon>
        <taxon>Amborella</taxon>
    </lineage>
</organism>
<feature type="region of interest" description="Disordered" evidence="1">
    <location>
        <begin position="27"/>
        <end position="132"/>
    </location>
</feature>
<dbReference type="HOGENOM" id="CLU_1580627_0_0_1"/>
<dbReference type="AlphaFoldDB" id="W1NMG5"/>
<gene>
    <name evidence="2" type="ORF">AMTR_s00001p00256820</name>
</gene>
<feature type="compositionally biased region" description="Acidic residues" evidence="1">
    <location>
        <begin position="81"/>
        <end position="93"/>
    </location>
</feature>
<evidence type="ECO:0000313" key="2">
    <source>
        <dbReference type="EMBL" id="ERM96465.1"/>
    </source>
</evidence>
<accession>W1NMG5</accession>
<dbReference type="STRING" id="13333.W1NMG5"/>
<proteinExistence type="predicted"/>